<proteinExistence type="predicted"/>
<dbReference type="GO" id="GO:0003676">
    <property type="term" value="F:nucleic acid binding"/>
    <property type="evidence" value="ECO:0007669"/>
    <property type="project" value="InterPro"/>
</dbReference>
<dbReference type="AlphaFoldDB" id="A0A8X6V4H1"/>
<comment type="caution">
    <text evidence="2">The sequence shown here is derived from an EMBL/GenBank/DDBJ whole genome shotgun (WGS) entry which is preliminary data.</text>
</comment>
<feature type="region of interest" description="Disordered" evidence="1">
    <location>
        <begin position="76"/>
        <end position="99"/>
    </location>
</feature>
<organism evidence="2 3">
    <name type="scientific">Trichonephila clavipes</name>
    <name type="common">Golden silk orbweaver</name>
    <name type="synonym">Nephila clavipes</name>
    <dbReference type="NCBI Taxonomy" id="2585209"/>
    <lineage>
        <taxon>Eukaryota</taxon>
        <taxon>Metazoa</taxon>
        <taxon>Ecdysozoa</taxon>
        <taxon>Arthropoda</taxon>
        <taxon>Chelicerata</taxon>
        <taxon>Arachnida</taxon>
        <taxon>Araneae</taxon>
        <taxon>Araneomorphae</taxon>
        <taxon>Entelegynae</taxon>
        <taxon>Araneoidea</taxon>
        <taxon>Nephilidae</taxon>
        <taxon>Trichonephila</taxon>
    </lineage>
</organism>
<dbReference type="Proteomes" id="UP000887159">
    <property type="component" value="Unassembled WGS sequence"/>
</dbReference>
<accession>A0A8X6V4H1</accession>
<evidence type="ECO:0000313" key="3">
    <source>
        <dbReference type="Proteomes" id="UP000887159"/>
    </source>
</evidence>
<reference evidence="2" key="1">
    <citation type="submission" date="2020-08" db="EMBL/GenBank/DDBJ databases">
        <title>Multicomponent nature underlies the extraordinary mechanical properties of spider dragline silk.</title>
        <authorList>
            <person name="Kono N."/>
            <person name="Nakamura H."/>
            <person name="Mori M."/>
            <person name="Yoshida Y."/>
            <person name="Ohtoshi R."/>
            <person name="Malay A.D."/>
            <person name="Moran D.A.P."/>
            <person name="Tomita M."/>
            <person name="Numata K."/>
            <person name="Arakawa K."/>
        </authorList>
    </citation>
    <scope>NUCLEOTIDE SEQUENCE</scope>
</reference>
<evidence type="ECO:0000313" key="2">
    <source>
        <dbReference type="EMBL" id="GFX94188.1"/>
    </source>
</evidence>
<evidence type="ECO:0000256" key="1">
    <source>
        <dbReference type="SAM" id="MobiDB-lite"/>
    </source>
</evidence>
<keyword evidence="3" id="KW-1185">Reference proteome</keyword>
<dbReference type="InterPro" id="IPR036397">
    <property type="entry name" value="RNaseH_sf"/>
</dbReference>
<dbReference type="Gene3D" id="3.30.420.10">
    <property type="entry name" value="Ribonuclease H-like superfamily/Ribonuclease H"/>
    <property type="match status" value="1"/>
</dbReference>
<name>A0A8X6V4H1_TRICX</name>
<sequence>MENTFIFQQDNHPKHTALVTQTWFLYYAPRPLETPPQSPDLNPIENLGMHLENEVRKKNVTSKDMATSGSLFIPTPLAHADNLGEGHPNGAPSQSLHSE</sequence>
<gene>
    <name evidence="2" type="ORF">TNCV_4292331</name>
</gene>
<dbReference type="EMBL" id="BMAU01021177">
    <property type="protein sequence ID" value="GFX94188.1"/>
    <property type="molecule type" value="Genomic_DNA"/>
</dbReference>
<protein>
    <recommendedName>
        <fullName evidence="4">Tc1-like transposase DDE domain-containing protein</fullName>
    </recommendedName>
</protein>
<evidence type="ECO:0008006" key="4">
    <source>
        <dbReference type="Google" id="ProtNLM"/>
    </source>
</evidence>